<keyword evidence="2 3" id="KW-0802">TPR repeat</keyword>
<dbReference type="InterPro" id="IPR051685">
    <property type="entry name" value="Ycf3/AcsC/BcsC/TPR_MFPF"/>
</dbReference>
<keyword evidence="4" id="KW-0812">Transmembrane</keyword>
<dbReference type="Pfam" id="PF00515">
    <property type="entry name" value="TPR_1"/>
    <property type="match status" value="1"/>
</dbReference>
<keyword evidence="6" id="KW-1185">Reference proteome</keyword>
<evidence type="ECO:0000313" key="6">
    <source>
        <dbReference type="Proteomes" id="UP000826725"/>
    </source>
</evidence>
<evidence type="ECO:0000256" key="3">
    <source>
        <dbReference type="PROSITE-ProRule" id="PRU00339"/>
    </source>
</evidence>
<feature type="repeat" description="TPR" evidence="3">
    <location>
        <begin position="79"/>
        <end position="112"/>
    </location>
</feature>
<feature type="repeat" description="TPR" evidence="3">
    <location>
        <begin position="113"/>
        <end position="146"/>
    </location>
</feature>
<evidence type="ECO:0000256" key="2">
    <source>
        <dbReference type="ARBA" id="ARBA00022803"/>
    </source>
</evidence>
<dbReference type="AlphaFoldDB" id="A0A8D5JHP3"/>
<dbReference type="Pfam" id="PF13174">
    <property type="entry name" value="TPR_6"/>
    <property type="match status" value="1"/>
</dbReference>
<sequence>MGAGNTENKKQKTKNTSPVTYLVIFILGFLTGVGFTVYKTGSTDKHSGTATSSQNSQDNEAHQAILSMEAEVTANPEDYQAWRQLGNLYYDHDLPKKAIGAYTKSIELHGGDANLLTDLGVMYRRNKEPEKAIASFQKAIQVDSTHEQSRFNMGIVYMYDLNDPEKAFASWRELLKINPEARAANGDLVKDIMAQVKAQLTEQQGENKK</sequence>
<dbReference type="PANTHER" id="PTHR44943">
    <property type="entry name" value="CELLULOSE SYNTHASE OPERON PROTEIN C"/>
    <property type="match status" value="1"/>
</dbReference>
<dbReference type="RefSeq" id="WP_228854137.1">
    <property type="nucleotide sequence ID" value="NZ_AP024086.1"/>
</dbReference>
<dbReference type="Pfam" id="PF13432">
    <property type="entry name" value="TPR_16"/>
    <property type="match status" value="1"/>
</dbReference>
<keyword evidence="1" id="KW-0677">Repeat</keyword>
<dbReference type="PANTHER" id="PTHR44943:SF9">
    <property type="entry name" value="TPR-REPEAT-CONTAINING PROTEIN"/>
    <property type="match status" value="1"/>
</dbReference>
<evidence type="ECO:0008006" key="7">
    <source>
        <dbReference type="Google" id="ProtNLM"/>
    </source>
</evidence>
<evidence type="ECO:0000256" key="1">
    <source>
        <dbReference type="ARBA" id="ARBA00022737"/>
    </source>
</evidence>
<keyword evidence="4" id="KW-0472">Membrane</keyword>
<dbReference type="InterPro" id="IPR019734">
    <property type="entry name" value="TPR_rpt"/>
</dbReference>
<protein>
    <recommendedName>
        <fullName evidence="7">Tetratricopeptide repeat protein</fullName>
    </recommendedName>
</protein>
<keyword evidence="4" id="KW-1133">Transmembrane helix</keyword>
<feature type="transmembrane region" description="Helical" evidence="4">
    <location>
        <begin position="19"/>
        <end position="38"/>
    </location>
</feature>
<dbReference type="KEGG" id="dbk:DGMP_24070"/>
<dbReference type="Proteomes" id="UP000826725">
    <property type="component" value="Chromosome"/>
</dbReference>
<evidence type="ECO:0000256" key="4">
    <source>
        <dbReference type="SAM" id="Phobius"/>
    </source>
</evidence>
<dbReference type="PROSITE" id="PS50005">
    <property type="entry name" value="TPR"/>
    <property type="match status" value="2"/>
</dbReference>
<proteinExistence type="predicted"/>
<gene>
    <name evidence="5" type="ORF">DGMP_24070</name>
</gene>
<organism evidence="5 6">
    <name type="scientific">Desulfomarina profundi</name>
    <dbReference type="NCBI Taxonomy" id="2772557"/>
    <lineage>
        <taxon>Bacteria</taxon>
        <taxon>Pseudomonadati</taxon>
        <taxon>Thermodesulfobacteriota</taxon>
        <taxon>Desulfobulbia</taxon>
        <taxon>Desulfobulbales</taxon>
        <taxon>Desulfobulbaceae</taxon>
        <taxon>Desulfomarina</taxon>
    </lineage>
</organism>
<evidence type="ECO:0000313" key="5">
    <source>
        <dbReference type="EMBL" id="BCL61714.1"/>
    </source>
</evidence>
<accession>A0A8D5JHP3</accession>
<dbReference type="SMART" id="SM00028">
    <property type="entry name" value="TPR"/>
    <property type="match status" value="3"/>
</dbReference>
<reference evidence="5" key="1">
    <citation type="submission" date="2020-09" db="EMBL/GenBank/DDBJ databases">
        <title>Desulfogranum mesoprofundum gen. nov., sp. nov., a novel mesophilic, sulfate-reducing chemolithoautotroph isolated from a deep-sea hydrothermal vent chimney in the Suiyo Seamount.</title>
        <authorList>
            <person name="Hashimoto Y."/>
            <person name="Nakagawa S."/>
        </authorList>
    </citation>
    <scope>NUCLEOTIDE SEQUENCE</scope>
    <source>
        <strain evidence="5">KT2</strain>
    </source>
</reference>
<name>A0A8D5JHP3_9BACT</name>
<dbReference type="EMBL" id="AP024086">
    <property type="protein sequence ID" value="BCL61714.1"/>
    <property type="molecule type" value="Genomic_DNA"/>
</dbReference>